<organism evidence="2 3">
    <name type="scientific">Anncaliia algerae PRA339</name>
    <dbReference type="NCBI Taxonomy" id="1288291"/>
    <lineage>
        <taxon>Eukaryota</taxon>
        <taxon>Fungi</taxon>
        <taxon>Fungi incertae sedis</taxon>
        <taxon>Microsporidia</taxon>
        <taxon>Tubulinosematoidea</taxon>
        <taxon>Tubulinosematidae</taxon>
        <taxon>Anncaliia</taxon>
    </lineage>
</organism>
<dbReference type="InterPro" id="IPR015793">
    <property type="entry name" value="Pyrv_Knase_brl"/>
</dbReference>
<dbReference type="OrthoDB" id="108365at2759"/>
<dbReference type="Gene3D" id="2.40.33.10">
    <property type="entry name" value="PK beta-barrel domain-like"/>
    <property type="match status" value="1"/>
</dbReference>
<evidence type="ECO:0000259" key="1">
    <source>
        <dbReference type="Pfam" id="PF00224"/>
    </source>
</evidence>
<dbReference type="AlphaFoldDB" id="A0A059F3Z3"/>
<dbReference type="GO" id="GO:0030955">
    <property type="term" value="F:potassium ion binding"/>
    <property type="evidence" value="ECO:0007669"/>
    <property type="project" value="InterPro"/>
</dbReference>
<dbReference type="InterPro" id="IPR015806">
    <property type="entry name" value="Pyrv_Knase_insert_dom_sf"/>
</dbReference>
<dbReference type="GO" id="GO:0004743">
    <property type="term" value="F:pyruvate kinase activity"/>
    <property type="evidence" value="ECO:0007669"/>
    <property type="project" value="InterPro"/>
</dbReference>
<sequence>VKGPELRISNLTDGVEIKEGDEIILSNKSLKFDKCFVIPLNNLLEIPLEKEIFVDDGCLKLKVTGKENDYVVTKAL</sequence>
<feature type="non-terminal residue" evidence="2">
    <location>
        <position position="1"/>
    </location>
</feature>
<keyword evidence="3" id="KW-1185">Reference proteome</keyword>
<name>A0A059F3Z3_9MICR</name>
<dbReference type="Proteomes" id="UP000030655">
    <property type="component" value="Unassembled WGS sequence"/>
</dbReference>
<reference evidence="2 3" key="2">
    <citation type="submission" date="2014-03" db="EMBL/GenBank/DDBJ databases">
        <title>The Genome Sequence of Anncaliia algerae insect isolate PRA339.</title>
        <authorList>
            <consortium name="The Broad Institute Genome Sequencing Platform"/>
            <consortium name="The Broad Institute Genome Sequencing Center for Infectious Disease"/>
            <person name="Cuomo C."/>
            <person name="Becnel J."/>
            <person name="Sanscrainte N."/>
            <person name="Walker B."/>
            <person name="Young S.K."/>
            <person name="Zeng Q."/>
            <person name="Gargeya S."/>
            <person name="Fitzgerald M."/>
            <person name="Haas B."/>
            <person name="Abouelleil A."/>
            <person name="Alvarado L."/>
            <person name="Arachchi H.M."/>
            <person name="Berlin A.M."/>
            <person name="Chapman S.B."/>
            <person name="Dewar J."/>
            <person name="Goldberg J."/>
            <person name="Griggs A."/>
            <person name="Gujja S."/>
            <person name="Hansen M."/>
            <person name="Howarth C."/>
            <person name="Imamovic A."/>
            <person name="Larimer J."/>
            <person name="McCowan C."/>
            <person name="Murphy C."/>
            <person name="Neiman D."/>
            <person name="Pearson M."/>
            <person name="Priest M."/>
            <person name="Roberts A."/>
            <person name="Saif S."/>
            <person name="Shea T."/>
            <person name="Sisk P."/>
            <person name="Sykes S."/>
            <person name="Wortman J."/>
            <person name="Nusbaum C."/>
            <person name="Birren B."/>
        </authorList>
    </citation>
    <scope>NUCLEOTIDE SEQUENCE [LARGE SCALE GENOMIC DNA]</scope>
    <source>
        <strain evidence="2 3">PRA339</strain>
    </source>
</reference>
<gene>
    <name evidence="2" type="ORF">H312_00887</name>
</gene>
<feature type="domain" description="Pyruvate kinase barrel" evidence="1">
    <location>
        <begin position="2"/>
        <end position="74"/>
    </location>
</feature>
<dbReference type="HOGENOM" id="CLU_2661123_0_0_1"/>
<dbReference type="GO" id="GO:0000287">
    <property type="term" value="F:magnesium ion binding"/>
    <property type="evidence" value="ECO:0007669"/>
    <property type="project" value="InterPro"/>
</dbReference>
<dbReference type="SUPFAM" id="SSF50800">
    <property type="entry name" value="PK beta-barrel domain-like"/>
    <property type="match status" value="1"/>
</dbReference>
<dbReference type="VEuPathDB" id="MicrosporidiaDB:H312_00887"/>
<protein>
    <recommendedName>
        <fullName evidence="1">Pyruvate kinase barrel domain-containing protein</fullName>
    </recommendedName>
</protein>
<dbReference type="Pfam" id="PF00224">
    <property type="entry name" value="PK"/>
    <property type="match status" value="1"/>
</dbReference>
<dbReference type="EMBL" id="KK365138">
    <property type="protein sequence ID" value="KCZ81709.1"/>
    <property type="molecule type" value="Genomic_DNA"/>
</dbReference>
<dbReference type="InterPro" id="IPR011037">
    <property type="entry name" value="Pyrv_Knase-like_insert_dom_sf"/>
</dbReference>
<reference evidence="3" key="1">
    <citation type="submission" date="2013-02" db="EMBL/GenBank/DDBJ databases">
        <authorList>
            <consortium name="The Broad Institute Genome Sequencing Platform"/>
            <person name="Cuomo C."/>
            <person name="Becnel J."/>
            <person name="Sanscrainte N."/>
            <person name="Walker B."/>
            <person name="Young S.K."/>
            <person name="Zeng Q."/>
            <person name="Gargeya S."/>
            <person name="Fitzgerald M."/>
            <person name="Haas B."/>
            <person name="Abouelleil A."/>
            <person name="Alvarado L."/>
            <person name="Arachchi H.M."/>
            <person name="Berlin A.M."/>
            <person name="Chapman S.B."/>
            <person name="Dewar J."/>
            <person name="Goldberg J."/>
            <person name="Griggs A."/>
            <person name="Gujja S."/>
            <person name="Hansen M."/>
            <person name="Howarth C."/>
            <person name="Imamovic A."/>
            <person name="Larimer J."/>
            <person name="McCowan C."/>
            <person name="Murphy C."/>
            <person name="Neiman D."/>
            <person name="Pearson M."/>
            <person name="Priest M."/>
            <person name="Roberts A."/>
            <person name="Saif S."/>
            <person name="Shea T."/>
            <person name="Sisk P."/>
            <person name="Sykes S."/>
            <person name="Wortman J."/>
            <person name="Nusbaum C."/>
            <person name="Birren B."/>
        </authorList>
    </citation>
    <scope>NUCLEOTIDE SEQUENCE [LARGE SCALE GENOMIC DNA]</scope>
    <source>
        <strain evidence="3">PRA339</strain>
    </source>
</reference>
<evidence type="ECO:0000313" key="2">
    <source>
        <dbReference type="EMBL" id="KCZ81709.1"/>
    </source>
</evidence>
<accession>A0A059F3Z3</accession>
<feature type="non-terminal residue" evidence="2">
    <location>
        <position position="76"/>
    </location>
</feature>
<proteinExistence type="predicted"/>
<evidence type="ECO:0000313" key="3">
    <source>
        <dbReference type="Proteomes" id="UP000030655"/>
    </source>
</evidence>